<reference evidence="3" key="1">
    <citation type="journal article" date="2019" name="Int. J. Syst. Evol. Microbiol.">
        <title>The Global Catalogue of Microorganisms (GCM) 10K type strain sequencing project: providing services to taxonomists for standard genome sequencing and annotation.</title>
        <authorList>
            <consortium name="The Broad Institute Genomics Platform"/>
            <consortium name="The Broad Institute Genome Sequencing Center for Infectious Disease"/>
            <person name="Wu L."/>
            <person name="Ma J."/>
        </authorList>
    </citation>
    <scope>NUCLEOTIDE SEQUENCE [LARGE SCALE GENOMIC DNA]</scope>
    <source>
        <strain evidence="3">JCM 17137</strain>
    </source>
</reference>
<evidence type="ECO:0000256" key="1">
    <source>
        <dbReference type="SAM" id="MobiDB-lite"/>
    </source>
</evidence>
<comment type="caution">
    <text evidence="2">The sequence shown here is derived from an EMBL/GenBank/DDBJ whole genome shotgun (WGS) entry which is preliminary data.</text>
</comment>
<name>A0ABP7GQK5_9ACTN</name>
<dbReference type="Proteomes" id="UP001500908">
    <property type="component" value="Unassembled WGS sequence"/>
</dbReference>
<keyword evidence="3" id="KW-1185">Reference proteome</keyword>
<organism evidence="2 3">
    <name type="scientific">Salinactinospora qingdaonensis</name>
    <dbReference type="NCBI Taxonomy" id="702744"/>
    <lineage>
        <taxon>Bacteria</taxon>
        <taxon>Bacillati</taxon>
        <taxon>Actinomycetota</taxon>
        <taxon>Actinomycetes</taxon>
        <taxon>Streptosporangiales</taxon>
        <taxon>Nocardiopsidaceae</taxon>
        <taxon>Salinactinospora</taxon>
    </lineage>
</organism>
<feature type="region of interest" description="Disordered" evidence="1">
    <location>
        <begin position="1"/>
        <end position="46"/>
    </location>
</feature>
<evidence type="ECO:0000313" key="2">
    <source>
        <dbReference type="EMBL" id="GAA3767086.1"/>
    </source>
</evidence>
<proteinExistence type="predicted"/>
<accession>A0ABP7GQK5</accession>
<dbReference type="EMBL" id="BAABDD010000060">
    <property type="protein sequence ID" value="GAA3767086.1"/>
    <property type="molecule type" value="Genomic_DNA"/>
</dbReference>
<sequence>MRWTNHAETPLQAQQFPARLLAPRGRVPEGSPLPGTPGKISSREPPSLVFFPDRFPEGSFLAAEIANMGTTGSRQIPKSPLAAKIANMGTTGSRQIPKSPLAAKIANMGTTGSRQMSKSLPGC</sequence>
<gene>
    <name evidence="2" type="ORF">GCM10022402_50020</name>
</gene>
<protein>
    <submittedName>
        <fullName evidence="2">Uncharacterized protein</fullName>
    </submittedName>
</protein>
<evidence type="ECO:0000313" key="3">
    <source>
        <dbReference type="Proteomes" id="UP001500908"/>
    </source>
</evidence>